<feature type="domain" description="Tf2-1-like SH3-like" evidence="1">
    <location>
        <begin position="406"/>
        <end position="463"/>
    </location>
</feature>
<dbReference type="InterPro" id="IPR012337">
    <property type="entry name" value="RNaseH-like_sf"/>
</dbReference>
<dbReference type="InterPro" id="IPR056924">
    <property type="entry name" value="SH3_Tf2-1"/>
</dbReference>
<reference evidence="2" key="1">
    <citation type="journal article" date="2022" name="Int. J. Mol. Sci.">
        <title>Draft Genome of Tanacetum Coccineum: Genomic Comparison of Closely Related Tanacetum-Family Plants.</title>
        <authorList>
            <person name="Yamashiro T."/>
            <person name="Shiraishi A."/>
            <person name="Nakayama K."/>
            <person name="Satake H."/>
        </authorList>
    </citation>
    <scope>NUCLEOTIDE SEQUENCE</scope>
</reference>
<sequence length="679" mass="76704">MDFITKLPKTKSGHDMIWVIVDRLTKSAHFLAMREDYSTERLVNFYIKEIVVRHRVPVSIISDREGRFTSSFWKTLQKPLDAIDIVQLSSSNGWTKASVLFNFGDMLRSPVSWAEIGENSLIGPELVQETTAKFEVGDQVLLRLSLWKGVMRFEKKGLRLPKELSEVHETFHVSNLKKCLANANLHVPLDEIKIDKTLHFVKEPVEIMDHEDLIRVKCIKSMERDRLIVIEFMVVLDLVARFCQVAEHQGVNIPTQGAAYRTISSTSKVSSLMSSSKFFFLITLTGSSLSKSSSTNGDVLDGGGCGEKTKLWDVSLEQAEFAYNSAVHSSTGFSPFEVVYKTSPRYMVDLVDLSRKKNVQANRMVEEVQATHEFVRANIIEANAKYKIVAYKHRRKKLFQVGEEEMVFLHKEHFPTGTSSKLQPNKYGPYKILLKINNNAYMVDLPNTMSISKTFNVSDIYEFHSEDVNDGKHSSISSSKESGNDEDMIQELVKEYMDHLEHDKIGVGNCEEIDELNANCILMANLKQASTSGTHADKAPVYDLDGSVEDNSNVIPVDSNMNPSGGEVGPKPILIPDCMNVILLKSVAQKFLNDLKDTIVTLQRVVKSKMSLNANNWSSHVHLEIQNIFKDETASIVNQVDVRVIHFEKEFLKEAAKFVRDFKSLAKEAVESLKKIKVL</sequence>
<keyword evidence="3" id="KW-1185">Reference proteome</keyword>
<dbReference type="Proteomes" id="UP001151760">
    <property type="component" value="Unassembled WGS sequence"/>
</dbReference>
<dbReference type="PANTHER" id="PTHR45835">
    <property type="entry name" value="YALI0A06105P"/>
    <property type="match status" value="1"/>
</dbReference>
<dbReference type="PANTHER" id="PTHR45835:SF99">
    <property type="entry name" value="CHROMO DOMAIN-CONTAINING PROTEIN-RELATED"/>
    <property type="match status" value="1"/>
</dbReference>
<dbReference type="InterPro" id="IPR036397">
    <property type="entry name" value="RNaseH_sf"/>
</dbReference>
<dbReference type="Gene3D" id="3.30.420.10">
    <property type="entry name" value="Ribonuclease H-like superfamily/Ribonuclease H"/>
    <property type="match status" value="2"/>
</dbReference>
<name>A0ABQ4ZWH0_9ASTR</name>
<protein>
    <submittedName>
        <fullName evidence="2">Transposon ty3-I gag-pol polyprotein</fullName>
    </submittedName>
</protein>
<evidence type="ECO:0000313" key="3">
    <source>
        <dbReference type="Proteomes" id="UP001151760"/>
    </source>
</evidence>
<accession>A0ABQ4ZWH0</accession>
<evidence type="ECO:0000313" key="2">
    <source>
        <dbReference type="EMBL" id="GJS93821.1"/>
    </source>
</evidence>
<dbReference type="EMBL" id="BQNB010011685">
    <property type="protein sequence ID" value="GJS93821.1"/>
    <property type="molecule type" value="Genomic_DNA"/>
</dbReference>
<reference evidence="2" key="2">
    <citation type="submission" date="2022-01" db="EMBL/GenBank/DDBJ databases">
        <authorList>
            <person name="Yamashiro T."/>
            <person name="Shiraishi A."/>
            <person name="Satake H."/>
            <person name="Nakayama K."/>
        </authorList>
    </citation>
    <scope>NUCLEOTIDE SEQUENCE</scope>
</reference>
<gene>
    <name evidence="2" type="ORF">Tco_0800789</name>
</gene>
<dbReference type="SUPFAM" id="SSF53098">
    <property type="entry name" value="Ribonuclease H-like"/>
    <property type="match status" value="1"/>
</dbReference>
<dbReference type="Pfam" id="PF24626">
    <property type="entry name" value="SH3_Tf2-1"/>
    <property type="match status" value="1"/>
</dbReference>
<comment type="caution">
    <text evidence="2">The sequence shown here is derived from an EMBL/GenBank/DDBJ whole genome shotgun (WGS) entry which is preliminary data.</text>
</comment>
<organism evidence="2 3">
    <name type="scientific">Tanacetum coccineum</name>
    <dbReference type="NCBI Taxonomy" id="301880"/>
    <lineage>
        <taxon>Eukaryota</taxon>
        <taxon>Viridiplantae</taxon>
        <taxon>Streptophyta</taxon>
        <taxon>Embryophyta</taxon>
        <taxon>Tracheophyta</taxon>
        <taxon>Spermatophyta</taxon>
        <taxon>Magnoliopsida</taxon>
        <taxon>eudicotyledons</taxon>
        <taxon>Gunneridae</taxon>
        <taxon>Pentapetalae</taxon>
        <taxon>asterids</taxon>
        <taxon>campanulids</taxon>
        <taxon>Asterales</taxon>
        <taxon>Asteraceae</taxon>
        <taxon>Asteroideae</taxon>
        <taxon>Anthemideae</taxon>
        <taxon>Anthemidinae</taxon>
        <taxon>Tanacetum</taxon>
    </lineage>
</organism>
<proteinExistence type="predicted"/>
<evidence type="ECO:0000259" key="1">
    <source>
        <dbReference type="Pfam" id="PF24626"/>
    </source>
</evidence>